<evidence type="ECO:0000259" key="8">
    <source>
        <dbReference type="PROSITE" id="PS50217"/>
    </source>
</evidence>
<dbReference type="FunFam" id="1.20.5.170:FF:000054">
    <property type="entry name" value="Cyclic AMP-responsive element-binding protein 3-like 2"/>
    <property type="match status" value="1"/>
</dbReference>
<dbReference type="GO" id="GO:0035497">
    <property type="term" value="F:cAMP response element binding"/>
    <property type="evidence" value="ECO:0007669"/>
    <property type="project" value="TreeGrafter"/>
</dbReference>
<feature type="domain" description="BZIP" evidence="8">
    <location>
        <begin position="127"/>
        <end position="190"/>
    </location>
</feature>
<organism evidence="9 10">
    <name type="scientific">Dimorphilus gyrociliatus</name>
    <dbReference type="NCBI Taxonomy" id="2664684"/>
    <lineage>
        <taxon>Eukaryota</taxon>
        <taxon>Metazoa</taxon>
        <taxon>Spiralia</taxon>
        <taxon>Lophotrochozoa</taxon>
        <taxon>Annelida</taxon>
        <taxon>Polychaeta</taxon>
        <taxon>Polychaeta incertae sedis</taxon>
        <taxon>Dinophilidae</taxon>
        <taxon>Dimorphilus</taxon>
    </lineage>
</organism>
<feature type="coiled-coil region" evidence="7">
    <location>
        <begin position="145"/>
        <end position="193"/>
    </location>
</feature>
<evidence type="ECO:0000313" key="9">
    <source>
        <dbReference type="EMBL" id="CAD5125046.1"/>
    </source>
</evidence>
<keyword evidence="2" id="KW-0805">Transcription regulation</keyword>
<gene>
    <name evidence="9" type="ORF">DGYR_LOCUS12493</name>
</gene>
<dbReference type="CDD" id="cd14689">
    <property type="entry name" value="bZIP_CREB3"/>
    <property type="match status" value="1"/>
</dbReference>
<dbReference type="InterPro" id="IPR046347">
    <property type="entry name" value="bZIP_sf"/>
</dbReference>
<proteinExistence type="predicted"/>
<keyword evidence="7" id="KW-0175">Coiled coil</keyword>
<evidence type="ECO:0000256" key="1">
    <source>
        <dbReference type="ARBA" id="ARBA00004123"/>
    </source>
</evidence>
<dbReference type="Gene3D" id="1.20.5.170">
    <property type="match status" value="1"/>
</dbReference>
<reference evidence="9 10" key="1">
    <citation type="submission" date="2020-08" db="EMBL/GenBank/DDBJ databases">
        <authorList>
            <person name="Hejnol A."/>
        </authorList>
    </citation>
    <scope>NUCLEOTIDE SEQUENCE [LARGE SCALE GENOMIC DNA]</scope>
</reference>
<dbReference type="SMART" id="SM00338">
    <property type="entry name" value="BRLZ"/>
    <property type="match status" value="1"/>
</dbReference>
<name>A0A7I8WAC2_9ANNE</name>
<dbReference type="GO" id="GO:0005634">
    <property type="term" value="C:nucleus"/>
    <property type="evidence" value="ECO:0007669"/>
    <property type="project" value="UniProtKB-SubCell"/>
</dbReference>
<dbReference type="Pfam" id="PF00170">
    <property type="entry name" value="bZIP_1"/>
    <property type="match status" value="1"/>
</dbReference>
<dbReference type="AlphaFoldDB" id="A0A7I8WAC2"/>
<dbReference type="PROSITE" id="PS00036">
    <property type="entry name" value="BZIP_BASIC"/>
    <property type="match status" value="1"/>
</dbReference>
<evidence type="ECO:0000256" key="6">
    <source>
        <dbReference type="ARBA" id="ARBA00023242"/>
    </source>
</evidence>
<comment type="subcellular location">
    <subcellularLocation>
        <location evidence="1">Nucleus</location>
    </subcellularLocation>
</comment>
<dbReference type="PANTHER" id="PTHR46004:SF3">
    <property type="entry name" value="CYCLIC AMP RESPONSE ELEMENT-BINDING PROTEIN A"/>
    <property type="match status" value="1"/>
</dbReference>
<dbReference type="EMBL" id="CAJFCJ010000024">
    <property type="protein sequence ID" value="CAD5125046.1"/>
    <property type="molecule type" value="Genomic_DNA"/>
</dbReference>
<evidence type="ECO:0000313" key="10">
    <source>
        <dbReference type="Proteomes" id="UP000549394"/>
    </source>
</evidence>
<dbReference type="PANTHER" id="PTHR46004">
    <property type="entry name" value="CYCLIC AMP RESPONSE ELEMENT-BINDING PROTEIN A"/>
    <property type="match status" value="1"/>
</dbReference>
<keyword evidence="10" id="KW-1185">Reference proteome</keyword>
<dbReference type="InterPro" id="IPR004827">
    <property type="entry name" value="bZIP"/>
</dbReference>
<keyword evidence="6" id="KW-0539">Nucleus</keyword>
<keyword evidence="4" id="KW-0010">Activator</keyword>
<evidence type="ECO:0000256" key="4">
    <source>
        <dbReference type="ARBA" id="ARBA00023159"/>
    </source>
</evidence>
<dbReference type="OrthoDB" id="674948at2759"/>
<protein>
    <submittedName>
        <fullName evidence="9">DgyrCDS13290</fullName>
    </submittedName>
</protein>
<dbReference type="SUPFAM" id="SSF57959">
    <property type="entry name" value="Leucine zipper domain"/>
    <property type="match status" value="1"/>
</dbReference>
<keyword evidence="3" id="KW-0238">DNA-binding</keyword>
<evidence type="ECO:0000256" key="7">
    <source>
        <dbReference type="SAM" id="Coils"/>
    </source>
</evidence>
<sequence>MEEPIVTNEHSYSATKENEIFEIKRETSTDSEEELDVTNCYHETAQLPPTPPSDDSSIINTVETIPKYYGTPAKLTHHNSHHQPYIQPVFIPTSGVLILTDEEKRTLIQEGFPIPTKLPLTKQEEKNLKKIRRKIKNKISAQESRRKKKEYVDNLEKRMEDFVQENHDLKRKVESLENHNKSLLQQLTTLQSVVTSSGCSQTAGTCFMVIVLCFAFFIGGFSPLKAPWNIGYSINPSFKESKQPFMPSPNIRIEMGPKLVDAKIDAYLIFLGQGRLLEERGPLLPSHVARNVRDQCLAPSSSPNVPNTTFSLSSNVTIVLS</sequence>
<comment type="caution">
    <text evidence="9">The sequence shown here is derived from an EMBL/GenBank/DDBJ whole genome shotgun (WGS) entry which is preliminary data.</text>
</comment>
<evidence type="ECO:0000256" key="2">
    <source>
        <dbReference type="ARBA" id="ARBA00023015"/>
    </source>
</evidence>
<dbReference type="GO" id="GO:0000981">
    <property type="term" value="F:DNA-binding transcription factor activity, RNA polymerase II-specific"/>
    <property type="evidence" value="ECO:0007669"/>
    <property type="project" value="TreeGrafter"/>
</dbReference>
<accession>A0A7I8WAC2</accession>
<dbReference type="PROSITE" id="PS50217">
    <property type="entry name" value="BZIP"/>
    <property type="match status" value="1"/>
</dbReference>
<keyword evidence="5" id="KW-0804">Transcription</keyword>
<dbReference type="Proteomes" id="UP000549394">
    <property type="component" value="Unassembled WGS sequence"/>
</dbReference>
<evidence type="ECO:0000256" key="5">
    <source>
        <dbReference type="ARBA" id="ARBA00023163"/>
    </source>
</evidence>
<evidence type="ECO:0000256" key="3">
    <source>
        <dbReference type="ARBA" id="ARBA00023125"/>
    </source>
</evidence>